<dbReference type="Proteomes" id="UP000578569">
    <property type="component" value="Unassembled WGS sequence"/>
</dbReference>
<dbReference type="GO" id="GO:0003941">
    <property type="term" value="F:L-serine ammonia-lyase activity"/>
    <property type="evidence" value="ECO:0007669"/>
    <property type="project" value="TreeGrafter"/>
</dbReference>
<dbReference type="InterPro" id="IPR050147">
    <property type="entry name" value="Ser/Thr_Dehydratase"/>
</dbReference>
<dbReference type="PANTHER" id="PTHR48078">
    <property type="entry name" value="THREONINE DEHYDRATASE, MITOCHONDRIAL-RELATED"/>
    <property type="match status" value="1"/>
</dbReference>
<dbReference type="CDD" id="cd01562">
    <property type="entry name" value="Thr-dehyd"/>
    <property type="match status" value="1"/>
</dbReference>
<protein>
    <submittedName>
        <fullName evidence="6">Threonine dehydratase</fullName>
        <ecNumber evidence="6">4.3.1.19</ecNumber>
    </submittedName>
</protein>
<proteinExistence type="inferred from homology"/>
<comment type="caution">
    <text evidence="6">The sequence shown here is derived from an EMBL/GenBank/DDBJ whole genome shotgun (WGS) entry which is preliminary data.</text>
</comment>
<feature type="domain" description="Tryptophan synthase beta chain-like PALP" evidence="5">
    <location>
        <begin position="17"/>
        <end position="300"/>
    </location>
</feature>
<dbReference type="AlphaFoldDB" id="A0A839YXJ3"/>
<dbReference type="EMBL" id="JACICF010000001">
    <property type="protein sequence ID" value="MBB3763756.1"/>
    <property type="molecule type" value="Genomic_DNA"/>
</dbReference>
<sequence>MTVTIKEVEEAAHRIADAVRRTPLTCVMIGAARVAIKWENRQEGGSFKLRGASNRLLALPPEKREAGVVAFSSGNHARGVAIAARRLGMKATIVMPEDAPRVKLDATRAEGAEVILYDRMNESREEIAERIAAERGAVLVPSFDDPYIMAGQGSVGLEIRDQLAEMGLADPGQIFVPCGGGGLSGGIALACPDATIVCVEPQGWNDMARSLEAGEPRSVPVDPPPTLCDAIQTFRPARLTVETLVAAGAQSAEVSEEEVKTAIRHAWIQWGETVEPGGAAGLAAALSGRHGLRDGDVIVVSGGNVDPGLHRDITA</sequence>
<keyword evidence="7" id="KW-1185">Reference proteome</keyword>
<name>A0A839YXJ3_9SPHN</name>
<organism evidence="6 7">
    <name type="scientific">Sphingomicrobium lutaoense</name>
    <dbReference type="NCBI Taxonomy" id="515949"/>
    <lineage>
        <taxon>Bacteria</taxon>
        <taxon>Pseudomonadati</taxon>
        <taxon>Pseudomonadota</taxon>
        <taxon>Alphaproteobacteria</taxon>
        <taxon>Sphingomonadales</taxon>
        <taxon>Sphingomonadaceae</taxon>
        <taxon>Sphingomicrobium</taxon>
    </lineage>
</organism>
<accession>A0A839YXJ3</accession>
<dbReference type="Pfam" id="PF00291">
    <property type="entry name" value="PALP"/>
    <property type="match status" value="1"/>
</dbReference>
<dbReference type="SUPFAM" id="SSF53686">
    <property type="entry name" value="Tryptophan synthase beta subunit-like PLP-dependent enzymes"/>
    <property type="match status" value="1"/>
</dbReference>
<dbReference type="Gene3D" id="3.40.50.1100">
    <property type="match status" value="2"/>
</dbReference>
<reference evidence="6 7" key="1">
    <citation type="submission" date="2020-08" db="EMBL/GenBank/DDBJ databases">
        <title>Genomic Encyclopedia of Type Strains, Phase IV (KMG-IV): sequencing the most valuable type-strain genomes for metagenomic binning, comparative biology and taxonomic classification.</title>
        <authorList>
            <person name="Goeker M."/>
        </authorList>
    </citation>
    <scope>NUCLEOTIDE SEQUENCE [LARGE SCALE GENOMIC DNA]</scope>
    <source>
        <strain evidence="6 7">DSM 24194</strain>
    </source>
</reference>
<dbReference type="EC" id="4.3.1.19" evidence="6"/>
<dbReference type="GO" id="GO:0006565">
    <property type="term" value="P:L-serine catabolic process"/>
    <property type="evidence" value="ECO:0007669"/>
    <property type="project" value="TreeGrafter"/>
</dbReference>
<evidence type="ECO:0000256" key="2">
    <source>
        <dbReference type="ARBA" id="ARBA00010869"/>
    </source>
</evidence>
<dbReference type="GO" id="GO:0009097">
    <property type="term" value="P:isoleucine biosynthetic process"/>
    <property type="evidence" value="ECO:0007669"/>
    <property type="project" value="TreeGrafter"/>
</dbReference>
<dbReference type="InterPro" id="IPR036052">
    <property type="entry name" value="TrpB-like_PALP_sf"/>
</dbReference>
<dbReference type="PANTHER" id="PTHR48078:SF6">
    <property type="entry name" value="L-THREONINE DEHYDRATASE CATABOLIC TDCB"/>
    <property type="match status" value="1"/>
</dbReference>
<gene>
    <name evidence="6" type="ORF">FHS50_000779</name>
</gene>
<dbReference type="InterPro" id="IPR001926">
    <property type="entry name" value="TrpB-like_PALP"/>
</dbReference>
<dbReference type="FunFam" id="3.40.50.1100:FF:000005">
    <property type="entry name" value="Threonine dehydratase catabolic"/>
    <property type="match status" value="1"/>
</dbReference>
<evidence type="ECO:0000256" key="1">
    <source>
        <dbReference type="ARBA" id="ARBA00001933"/>
    </source>
</evidence>
<dbReference type="GO" id="GO:0004794">
    <property type="term" value="F:threonine deaminase activity"/>
    <property type="evidence" value="ECO:0007669"/>
    <property type="project" value="UniProtKB-EC"/>
</dbReference>
<evidence type="ECO:0000256" key="3">
    <source>
        <dbReference type="ARBA" id="ARBA00022898"/>
    </source>
</evidence>
<evidence type="ECO:0000313" key="6">
    <source>
        <dbReference type="EMBL" id="MBB3763756.1"/>
    </source>
</evidence>
<dbReference type="InterPro" id="IPR000634">
    <property type="entry name" value="Ser/Thr_deHydtase_PyrdxlP-BS"/>
</dbReference>
<dbReference type="PROSITE" id="PS00165">
    <property type="entry name" value="DEHYDRATASE_SER_THR"/>
    <property type="match status" value="1"/>
</dbReference>
<evidence type="ECO:0000313" key="7">
    <source>
        <dbReference type="Proteomes" id="UP000578569"/>
    </source>
</evidence>
<evidence type="ECO:0000259" key="5">
    <source>
        <dbReference type="Pfam" id="PF00291"/>
    </source>
</evidence>
<keyword evidence="4 6" id="KW-0456">Lyase</keyword>
<dbReference type="GO" id="GO:0030170">
    <property type="term" value="F:pyridoxal phosphate binding"/>
    <property type="evidence" value="ECO:0007669"/>
    <property type="project" value="InterPro"/>
</dbReference>
<evidence type="ECO:0000256" key="4">
    <source>
        <dbReference type="ARBA" id="ARBA00023239"/>
    </source>
</evidence>
<dbReference type="GO" id="GO:0006567">
    <property type="term" value="P:L-threonine catabolic process"/>
    <property type="evidence" value="ECO:0007669"/>
    <property type="project" value="TreeGrafter"/>
</dbReference>
<keyword evidence="3" id="KW-0663">Pyridoxal phosphate</keyword>
<comment type="cofactor">
    <cofactor evidence="1">
        <name>pyridoxal 5'-phosphate</name>
        <dbReference type="ChEBI" id="CHEBI:597326"/>
    </cofactor>
</comment>
<dbReference type="RefSeq" id="WP_183933081.1">
    <property type="nucleotide sequence ID" value="NZ_JACICF010000001.1"/>
</dbReference>
<comment type="similarity">
    <text evidence="2">Belongs to the serine/threonine dehydratase family.</text>
</comment>